<feature type="compositionally biased region" description="Low complexity" evidence="1">
    <location>
        <begin position="76"/>
        <end position="100"/>
    </location>
</feature>
<keyword evidence="3" id="KW-1185">Reference proteome</keyword>
<feature type="region of interest" description="Disordered" evidence="1">
    <location>
        <begin position="51"/>
        <end position="141"/>
    </location>
</feature>
<evidence type="ECO:0000313" key="2">
    <source>
        <dbReference type="EMBL" id="RPA89504.1"/>
    </source>
</evidence>
<reference evidence="2 3" key="1">
    <citation type="journal article" date="2018" name="Nat. Ecol. Evol.">
        <title>Pezizomycetes genomes reveal the molecular basis of ectomycorrhizal truffle lifestyle.</title>
        <authorList>
            <person name="Murat C."/>
            <person name="Payen T."/>
            <person name="Noel B."/>
            <person name="Kuo A."/>
            <person name="Morin E."/>
            <person name="Chen J."/>
            <person name="Kohler A."/>
            <person name="Krizsan K."/>
            <person name="Balestrini R."/>
            <person name="Da Silva C."/>
            <person name="Montanini B."/>
            <person name="Hainaut M."/>
            <person name="Levati E."/>
            <person name="Barry K.W."/>
            <person name="Belfiori B."/>
            <person name="Cichocki N."/>
            <person name="Clum A."/>
            <person name="Dockter R.B."/>
            <person name="Fauchery L."/>
            <person name="Guy J."/>
            <person name="Iotti M."/>
            <person name="Le Tacon F."/>
            <person name="Lindquist E.A."/>
            <person name="Lipzen A."/>
            <person name="Malagnac F."/>
            <person name="Mello A."/>
            <person name="Molinier V."/>
            <person name="Miyauchi S."/>
            <person name="Poulain J."/>
            <person name="Riccioni C."/>
            <person name="Rubini A."/>
            <person name="Sitrit Y."/>
            <person name="Splivallo R."/>
            <person name="Traeger S."/>
            <person name="Wang M."/>
            <person name="Zifcakova L."/>
            <person name="Wipf D."/>
            <person name="Zambonelli A."/>
            <person name="Paolocci F."/>
            <person name="Nowrousian M."/>
            <person name="Ottonello S."/>
            <person name="Baldrian P."/>
            <person name="Spatafora J.W."/>
            <person name="Henrissat B."/>
            <person name="Nagy L.G."/>
            <person name="Aury J.M."/>
            <person name="Wincker P."/>
            <person name="Grigoriev I.V."/>
            <person name="Bonfante P."/>
            <person name="Martin F.M."/>
        </authorList>
    </citation>
    <scope>NUCLEOTIDE SEQUENCE [LARGE SCALE GENOMIC DNA]</scope>
    <source>
        <strain evidence="2 3">120613-1</strain>
    </source>
</reference>
<evidence type="ECO:0000256" key="1">
    <source>
        <dbReference type="SAM" id="MobiDB-lite"/>
    </source>
</evidence>
<sequence length="355" mass="37360">MKTTVETGLVDIAPREEILVFIKMMDIVQADYRKLIDGLQEEIDALNSELDQLRVSPPQPPTTTAESPSNTHRAPESTSAPAQQPASTSAPAPTPVGAPSWATVVRKGKKKAATNTQKPASAAKQPSPANAPAPKKGITMRERRLVIKRDSSPLTPTTMELQDAINSALSSTYIQTVSLKGSNITLTTMDRVKSTSLNSKASAFLHLVSGATTVHLDTPATQLLVHGLPTCHSLATIAMELTTFNSGLVLTEQPRWLTPKASHAGKNASTIVITVTGPKAPLFVKPSATYSSTPSLSVPTVITLDTTATSAPTPPPATGAPFHTPLRITPAPHQPTVFEAAPAATSPQATRFGVQ</sequence>
<proteinExistence type="predicted"/>
<dbReference type="Proteomes" id="UP000276215">
    <property type="component" value="Unassembled WGS sequence"/>
</dbReference>
<gene>
    <name evidence="2" type="ORF">L873DRAFT_1796057</name>
</gene>
<evidence type="ECO:0000313" key="3">
    <source>
        <dbReference type="Proteomes" id="UP000276215"/>
    </source>
</evidence>
<accession>A0A3N4J6J3</accession>
<organism evidence="2 3">
    <name type="scientific">Choiromyces venosus 120613-1</name>
    <dbReference type="NCBI Taxonomy" id="1336337"/>
    <lineage>
        <taxon>Eukaryota</taxon>
        <taxon>Fungi</taxon>
        <taxon>Dikarya</taxon>
        <taxon>Ascomycota</taxon>
        <taxon>Pezizomycotina</taxon>
        <taxon>Pezizomycetes</taxon>
        <taxon>Pezizales</taxon>
        <taxon>Tuberaceae</taxon>
        <taxon>Choiromyces</taxon>
    </lineage>
</organism>
<feature type="compositionally biased region" description="Low complexity" evidence="1">
    <location>
        <begin position="117"/>
        <end position="136"/>
    </location>
</feature>
<dbReference type="OrthoDB" id="3737666at2759"/>
<name>A0A3N4J6J3_9PEZI</name>
<feature type="compositionally biased region" description="Polar residues" evidence="1">
    <location>
        <begin position="62"/>
        <end position="72"/>
    </location>
</feature>
<dbReference type="EMBL" id="ML120575">
    <property type="protein sequence ID" value="RPA89504.1"/>
    <property type="molecule type" value="Genomic_DNA"/>
</dbReference>
<protein>
    <submittedName>
        <fullName evidence="2">Uncharacterized protein</fullName>
    </submittedName>
</protein>
<dbReference type="AlphaFoldDB" id="A0A3N4J6J3"/>